<proteinExistence type="predicted"/>
<evidence type="ECO:0000313" key="3">
    <source>
        <dbReference type="Proteomes" id="UP000546324"/>
    </source>
</evidence>
<name>A0A7X0G6M8_9ACTN</name>
<keyword evidence="3" id="KW-1185">Reference proteome</keyword>
<evidence type="ECO:0000256" key="1">
    <source>
        <dbReference type="SAM" id="MobiDB-lite"/>
    </source>
</evidence>
<organism evidence="2 3">
    <name type="scientific">Actinomadura coerulea</name>
    <dbReference type="NCBI Taxonomy" id="46159"/>
    <lineage>
        <taxon>Bacteria</taxon>
        <taxon>Bacillati</taxon>
        <taxon>Actinomycetota</taxon>
        <taxon>Actinomycetes</taxon>
        <taxon>Streptosporangiales</taxon>
        <taxon>Thermomonosporaceae</taxon>
        <taxon>Actinomadura</taxon>
    </lineage>
</organism>
<feature type="compositionally biased region" description="Low complexity" evidence="1">
    <location>
        <begin position="138"/>
        <end position="219"/>
    </location>
</feature>
<dbReference type="Proteomes" id="UP000546324">
    <property type="component" value="Unassembled WGS sequence"/>
</dbReference>
<dbReference type="AlphaFoldDB" id="A0A7X0G6M8"/>
<gene>
    <name evidence="2" type="ORF">BKA00_007083</name>
</gene>
<accession>A0A7X0G6M8</accession>
<comment type="caution">
    <text evidence="2">The sequence shown here is derived from an EMBL/GenBank/DDBJ whole genome shotgun (WGS) entry which is preliminary data.</text>
</comment>
<feature type="region of interest" description="Disordered" evidence="1">
    <location>
        <begin position="136"/>
        <end position="225"/>
    </location>
</feature>
<reference evidence="2 3" key="1">
    <citation type="submission" date="2020-08" db="EMBL/GenBank/DDBJ databases">
        <title>Sequencing the genomes of 1000 actinobacteria strains.</title>
        <authorList>
            <person name="Klenk H.-P."/>
        </authorList>
    </citation>
    <scope>NUCLEOTIDE SEQUENCE [LARGE SCALE GENOMIC DNA]</scope>
    <source>
        <strain evidence="2 3">DSM 43675</strain>
    </source>
</reference>
<sequence length="409" mass="41558">MVPARRSSEPTARRRARRILIALFLAAALSIVAVFVALTSGSGKPDLSAVTPKGRDLSYTAAVNFLAGRMQDVPRADSFDPQAASVEGPDGTSTALDYRALNWVGFTPRHFGTEELGFTDFEIHHYLVVLNDQAATQSPSPAAGGRPSATPSGGAAASPSGGAAASPSGGAAAPPSGGAAAPPSGGAAAPPSGAAPQAGATGTPSPGTTAGPQGSPSPGVSETPPMSAHVLQLDVPVLLDPSGPRLAASPAFSVWKNGTGKPKGTGDYTNYRQLTTEVSTESKNQILRWAAAYATGDSPALLAVTGDQDPKHRYEGLSGFRLADSSQAVQILSAIKTLDDQLVVRVRIMLARAEQPGTVPPKKGNVQPFTNFADFDLLVGASGAQPPVLAWGPAGSAAELNPYSNALNN</sequence>
<dbReference type="EMBL" id="JACHMQ010000001">
    <property type="protein sequence ID" value="MBB6400169.1"/>
    <property type="molecule type" value="Genomic_DNA"/>
</dbReference>
<evidence type="ECO:0000313" key="2">
    <source>
        <dbReference type="EMBL" id="MBB6400169.1"/>
    </source>
</evidence>
<dbReference type="RefSeq" id="WP_185032514.1">
    <property type="nucleotide sequence ID" value="NZ_JACHMQ010000001.1"/>
</dbReference>
<protein>
    <submittedName>
        <fullName evidence="2">Uncharacterized protein</fullName>
    </submittedName>
</protein>